<sequence length="419" mass="43314">MDEGSAVGERLQFGALYLTRFSAGFGFATLATLLPTYVNLYDPSGLVLGLFYAGFTVAQTATVVPVAWAGDRYDKRTVLLAGLALSVVAYASFSFAAGSVDVVLARALQGIGATTTGILSLAMVGELAPDAERANRIGRANAFRLAAGVGGALTAGFLYEQYGFDVVYSVLVVLLLVAIAGVYAFVERDGTRVAGNPFADLAFNERLLTLTSFRAQYAVAVTLVRSWVLVYAGLEVAEGGLGYAALVVGVVAVAEKLTNMLCQPSSGALSDRYGRALFVFLGGGAYGLVALVVPFTPAIGTALGAPTEFPFLGDLSPAFVPLVVCNGLLGVADAVREPSSMALFADEGTDDGGVASSFGIRELVWRPGSVVAPVVAGLLTEGVGIEWVFFLGGAAALSAVATFLGVLSRTHGRDALTEW</sequence>
<evidence type="ECO:0000259" key="2">
    <source>
        <dbReference type="PROSITE" id="PS50850"/>
    </source>
</evidence>
<feature type="transmembrane region" description="Helical" evidence="1">
    <location>
        <begin position="103"/>
        <end position="122"/>
    </location>
</feature>
<dbReference type="SUPFAM" id="SSF103473">
    <property type="entry name" value="MFS general substrate transporter"/>
    <property type="match status" value="1"/>
</dbReference>
<feature type="domain" description="Major facilitator superfamily (MFS) profile" evidence="2">
    <location>
        <begin position="12"/>
        <end position="411"/>
    </location>
</feature>
<dbReference type="PANTHER" id="PTHR23518:SF2">
    <property type="entry name" value="MAJOR FACILITATOR SUPERFAMILY TRANSPORTER"/>
    <property type="match status" value="1"/>
</dbReference>
<dbReference type="AlphaFoldDB" id="A0ABD5RLC8"/>
<evidence type="ECO:0000256" key="1">
    <source>
        <dbReference type="SAM" id="Phobius"/>
    </source>
</evidence>
<gene>
    <name evidence="3" type="ORF">ACFPYI_07115</name>
</gene>
<feature type="transmembrane region" description="Helical" evidence="1">
    <location>
        <begin position="277"/>
        <end position="299"/>
    </location>
</feature>
<feature type="transmembrane region" description="Helical" evidence="1">
    <location>
        <begin position="166"/>
        <end position="186"/>
    </location>
</feature>
<accession>A0ABD5RLC8</accession>
<dbReference type="EMBL" id="JBHSQH010000001">
    <property type="protein sequence ID" value="MFC5971099.1"/>
    <property type="molecule type" value="Genomic_DNA"/>
</dbReference>
<feature type="transmembrane region" description="Helical" evidence="1">
    <location>
        <begin position="21"/>
        <end position="40"/>
    </location>
</feature>
<keyword evidence="1" id="KW-0472">Membrane</keyword>
<dbReference type="Pfam" id="PF07690">
    <property type="entry name" value="MFS_1"/>
    <property type="match status" value="1"/>
</dbReference>
<keyword evidence="4" id="KW-1185">Reference proteome</keyword>
<dbReference type="PANTHER" id="PTHR23518">
    <property type="entry name" value="C-METHYLTRANSFERASE"/>
    <property type="match status" value="1"/>
</dbReference>
<name>A0ABD5RLC8_9EURY</name>
<dbReference type="InterPro" id="IPR011701">
    <property type="entry name" value="MFS"/>
</dbReference>
<evidence type="ECO:0000313" key="3">
    <source>
        <dbReference type="EMBL" id="MFC5971099.1"/>
    </source>
</evidence>
<comment type="caution">
    <text evidence="3">The sequence shown here is derived from an EMBL/GenBank/DDBJ whole genome shotgun (WGS) entry which is preliminary data.</text>
</comment>
<feature type="transmembrane region" description="Helical" evidence="1">
    <location>
        <begin position="387"/>
        <end position="407"/>
    </location>
</feature>
<protein>
    <submittedName>
        <fullName evidence="3">MFS transporter</fullName>
    </submittedName>
</protein>
<dbReference type="Gene3D" id="1.20.1250.20">
    <property type="entry name" value="MFS general substrate transporter like domains"/>
    <property type="match status" value="2"/>
</dbReference>
<dbReference type="Proteomes" id="UP001596099">
    <property type="component" value="Unassembled WGS sequence"/>
</dbReference>
<dbReference type="InterPro" id="IPR020846">
    <property type="entry name" value="MFS_dom"/>
</dbReference>
<reference evidence="3 4" key="1">
    <citation type="journal article" date="2019" name="Int. J. Syst. Evol. Microbiol.">
        <title>The Global Catalogue of Microorganisms (GCM) 10K type strain sequencing project: providing services to taxonomists for standard genome sequencing and annotation.</title>
        <authorList>
            <consortium name="The Broad Institute Genomics Platform"/>
            <consortium name="The Broad Institute Genome Sequencing Center for Infectious Disease"/>
            <person name="Wu L."/>
            <person name="Ma J."/>
        </authorList>
    </citation>
    <scope>NUCLEOTIDE SEQUENCE [LARGE SCALE GENOMIC DNA]</scope>
    <source>
        <strain evidence="3 4">CGMCC 1.12543</strain>
    </source>
</reference>
<keyword evidence="1" id="KW-1133">Transmembrane helix</keyword>
<dbReference type="InterPro" id="IPR036259">
    <property type="entry name" value="MFS_trans_sf"/>
</dbReference>
<feature type="transmembrane region" description="Helical" evidence="1">
    <location>
        <begin position="46"/>
        <end position="70"/>
    </location>
</feature>
<evidence type="ECO:0000313" key="4">
    <source>
        <dbReference type="Proteomes" id="UP001596099"/>
    </source>
</evidence>
<feature type="transmembrane region" description="Helical" evidence="1">
    <location>
        <begin position="77"/>
        <end position="97"/>
    </location>
</feature>
<organism evidence="3 4">
    <name type="scientific">Halomarina salina</name>
    <dbReference type="NCBI Taxonomy" id="1872699"/>
    <lineage>
        <taxon>Archaea</taxon>
        <taxon>Methanobacteriati</taxon>
        <taxon>Methanobacteriota</taxon>
        <taxon>Stenosarchaea group</taxon>
        <taxon>Halobacteria</taxon>
        <taxon>Halobacteriales</taxon>
        <taxon>Natronomonadaceae</taxon>
        <taxon>Halomarina</taxon>
    </lineage>
</organism>
<dbReference type="PROSITE" id="PS50850">
    <property type="entry name" value="MFS"/>
    <property type="match status" value="1"/>
</dbReference>
<keyword evidence="1" id="KW-0812">Transmembrane</keyword>
<feature type="transmembrane region" description="Helical" evidence="1">
    <location>
        <begin position="142"/>
        <end position="160"/>
    </location>
</feature>
<dbReference type="RefSeq" id="WP_247414012.1">
    <property type="nucleotide sequence ID" value="NZ_JALLGW010000001.1"/>
</dbReference>
<proteinExistence type="predicted"/>